<evidence type="ECO:0000256" key="2">
    <source>
        <dbReference type="ARBA" id="ARBA00022723"/>
    </source>
</evidence>
<dbReference type="Proteomes" id="UP000774617">
    <property type="component" value="Unassembled WGS sequence"/>
</dbReference>
<keyword evidence="6" id="KW-1185">Reference proteome</keyword>
<dbReference type="InterPro" id="IPR029065">
    <property type="entry name" value="Enolase_C-like"/>
</dbReference>
<dbReference type="Gene3D" id="3.20.20.120">
    <property type="entry name" value="Enolase-like C-terminal domain"/>
    <property type="match status" value="1"/>
</dbReference>
<evidence type="ECO:0000256" key="1">
    <source>
        <dbReference type="ARBA" id="ARBA00001946"/>
    </source>
</evidence>
<evidence type="ECO:0000313" key="6">
    <source>
        <dbReference type="Proteomes" id="UP000774617"/>
    </source>
</evidence>
<proteinExistence type="predicted"/>
<dbReference type="InterPro" id="IPR029017">
    <property type="entry name" value="Enolase-like_N"/>
</dbReference>
<dbReference type="InterPro" id="IPR023444">
    <property type="entry name" value="L-Rhamnon_dehydrat"/>
</dbReference>
<dbReference type="InterPro" id="IPR046945">
    <property type="entry name" value="RHMD-like"/>
</dbReference>
<evidence type="ECO:0000256" key="3">
    <source>
        <dbReference type="ARBA" id="ARBA00022842"/>
    </source>
</evidence>
<dbReference type="InterPro" id="IPR013341">
    <property type="entry name" value="Mandelate_racemase_N_dom"/>
</dbReference>
<dbReference type="InterPro" id="IPR036849">
    <property type="entry name" value="Enolase-like_C_sf"/>
</dbReference>
<dbReference type="PANTHER" id="PTHR13794:SF58">
    <property type="entry name" value="MITOCHONDRIAL ENOLASE SUPERFAMILY MEMBER 1"/>
    <property type="match status" value="1"/>
</dbReference>
<dbReference type="SUPFAM" id="SSF51604">
    <property type="entry name" value="Enolase C-terminal domain-like"/>
    <property type="match status" value="1"/>
</dbReference>
<accession>A0ABQ8GZ00</accession>
<dbReference type="PANTHER" id="PTHR13794">
    <property type="entry name" value="ENOLASE SUPERFAMILY, MANDELATE RACEMASE"/>
    <property type="match status" value="1"/>
</dbReference>
<dbReference type="InterPro" id="IPR013342">
    <property type="entry name" value="Mandelate_racemase_C"/>
</dbReference>
<dbReference type="EMBL" id="JAGTJR010000001">
    <property type="protein sequence ID" value="KAH7065607.1"/>
    <property type="molecule type" value="Genomic_DNA"/>
</dbReference>
<reference evidence="5 6" key="1">
    <citation type="journal article" date="2021" name="Nat. Commun.">
        <title>Genetic determinants of endophytism in the Arabidopsis root mycobiome.</title>
        <authorList>
            <person name="Mesny F."/>
            <person name="Miyauchi S."/>
            <person name="Thiergart T."/>
            <person name="Pickel B."/>
            <person name="Atanasova L."/>
            <person name="Karlsson M."/>
            <person name="Huettel B."/>
            <person name="Barry K.W."/>
            <person name="Haridas S."/>
            <person name="Chen C."/>
            <person name="Bauer D."/>
            <person name="Andreopoulos W."/>
            <person name="Pangilinan J."/>
            <person name="LaButti K."/>
            <person name="Riley R."/>
            <person name="Lipzen A."/>
            <person name="Clum A."/>
            <person name="Drula E."/>
            <person name="Henrissat B."/>
            <person name="Kohler A."/>
            <person name="Grigoriev I.V."/>
            <person name="Martin F.M."/>
            <person name="Hacquard S."/>
        </authorList>
    </citation>
    <scope>NUCLEOTIDE SEQUENCE [LARGE SCALE GENOMIC DNA]</scope>
    <source>
        <strain evidence="5 6">MPI-SDFR-AT-0080</strain>
    </source>
</reference>
<dbReference type="Pfam" id="PF02746">
    <property type="entry name" value="MR_MLE_N"/>
    <property type="match status" value="1"/>
</dbReference>
<dbReference type="Gene3D" id="3.30.390.10">
    <property type="entry name" value="Enolase-like, N-terminal domain"/>
    <property type="match status" value="1"/>
</dbReference>
<protein>
    <submittedName>
        <fullName evidence="5">Mandelate racemase/muconate lactonizing enzyme family protein</fullName>
    </submittedName>
</protein>
<name>A0ABQ8GZ00_9PEZI</name>
<gene>
    <name evidence="5" type="ORF">B0J12DRAFT_42178</name>
</gene>
<dbReference type="SMART" id="SM00922">
    <property type="entry name" value="MR_MLE"/>
    <property type="match status" value="1"/>
</dbReference>
<organism evidence="5 6">
    <name type="scientific">Macrophomina phaseolina</name>
    <dbReference type="NCBI Taxonomy" id="35725"/>
    <lineage>
        <taxon>Eukaryota</taxon>
        <taxon>Fungi</taxon>
        <taxon>Dikarya</taxon>
        <taxon>Ascomycota</taxon>
        <taxon>Pezizomycotina</taxon>
        <taxon>Dothideomycetes</taxon>
        <taxon>Dothideomycetes incertae sedis</taxon>
        <taxon>Botryosphaeriales</taxon>
        <taxon>Botryosphaeriaceae</taxon>
        <taxon>Macrophomina</taxon>
    </lineage>
</organism>
<evidence type="ECO:0000259" key="4">
    <source>
        <dbReference type="SMART" id="SM00922"/>
    </source>
</evidence>
<dbReference type="SFLD" id="SFLDG00179">
    <property type="entry name" value="mandelate_racemase"/>
    <property type="match status" value="1"/>
</dbReference>
<dbReference type="SFLD" id="SFLDF00006">
    <property type="entry name" value="rhamnonate_dehydratase"/>
    <property type="match status" value="1"/>
</dbReference>
<dbReference type="SUPFAM" id="SSF54826">
    <property type="entry name" value="Enolase N-terminal domain-like"/>
    <property type="match status" value="1"/>
</dbReference>
<dbReference type="CDD" id="cd03327">
    <property type="entry name" value="MR_like_2"/>
    <property type="match status" value="1"/>
</dbReference>
<dbReference type="NCBIfam" id="NF011968">
    <property type="entry name" value="PRK15440.1"/>
    <property type="match status" value="1"/>
</dbReference>
<evidence type="ECO:0000313" key="5">
    <source>
        <dbReference type="EMBL" id="KAH7065607.1"/>
    </source>
</evidence>
<feature type="domain" description="Mandelate racemase/muconate lactonizing enzyme C-terminal" evidence="4">
    <location>
        <begin position="177"/>
        <end position="275"/>
    </location>
</feature>
<sequence>MPSPTAAAAASRPFPTIAKVKTFLIQGVGSGGDYHNVKGGHWLIDTKISTPMSGYEQYRKSRTSWGINVLGSFCVEIEASDGTKGFATGFGGPPACWLVAEHFERFLIGADPRDTNHLFEQMYRGSMFYGRKGLPVAVISVIDLALWDLLGKIRNEPVYKMIGGATRDRLHFYCTGPEPTAAKSMGFIGSKVPLPYSPGEGFEGMRKNIDFLTKHRDSVGPDFPIMVDCYMSLNVPYTIELVEKTKHLNINWWEECLSPDDFDGHALLKKAHPTIKFTTGEHEYSRYGFRKLIEGRNLDILQPDVMWVGGLTELLKISAMAQAYDIPVVPHASGPYSYHFVIAQPHSPFQEYLANSPDGKSVLPVFGSLFSNEPIPVNGYLDAADLDRPGFGLEIAPNAPLIDAANILNPAPAKALTPPQPEAEKVNGS</sequence>
<dbReference type="SFLD" id="SFLDS00001">
    <property type="entry name" value="Enolase"/>
    <property type="match status" value="1"/>
</dbReference>
<dbReference type="Pfam" id="PF13378">
    <property type="entry name" value="MR_MLE_C"/>
    <property type="match status" value="1"/>
</dbReference>
<keyword evidence="3" id="KW-0460">Magnesium</keyword>
<comment type="cofactor">
    <cofactor evidence="1">
        <name>Mg(2+)</name>
        <dbReference type="ChEBI" id="CHEBI:18420"/>
    </cofactor>
</comment>
<comment type="caution">
    <text evidence="5">The sequence shown here is derived from an EMBL/GenBank/DDBJ whole genome shotgun (WGS) entry which is preliminary data.</text>
</comment>
<keyword evidence="2" id="KW-0479">Metal-binding</keyword>